<dbReference type="OrthoDB" id="9803818at2"/>
<dbReference type="Proteomes" id="UP000184164">
    <property type="component" value="Unassembled WGS sequence"/>
</dbReference>
<comment type="pathway">
    <text evidence="8">Cofactor biosynthesis; NAD(+) biosynthesis; NAD(+) from deamido-NAD(+) (ammonia route): step 1/1.</text>
</comment>
<reference evidence="12 13" key="1">
    <citation type="submission" date="2016-11" db="EMBL/GenBank/DDBJ databases">
        <authorList>
            <person name="Jaros S."/>
            <person name="Januszkiewicz K."/>
            <person name="Wedrychowicz H."/>
        </authorList>
    </citation>
    <scope>NUCLEOTIDE SEQUENCE [LARGE SCALE GENOMIC DNA]</scope>
    <source>
        <strain evidence="12 13">DSM 26910</strain>
    </source>
</reference>
<dbReference type="GO" id="GO:0009435">
    <property type="term" value="P:NAD+ biosynthetic process"/>
    <property type="evidence" value="ECO:0007669"/>
    <property type="project" value="UniProtKB-UniRule"/>
</dbReference>
<feature type="domain" description="NAD/GMP synthase" evidence="11">
    <location>
        <begin position="172"/>
        <end position="307"/>
    </location>
</feature>
<dbReference type="GO" id="GO:0046872">
    <property type="term" value="F:metal ion binding"/>
    <property type="evidence" value="ECO:0007669"/>
    <property type="project" value="UniProtKB-KW"/>
</dbReference>
<evidence type="ECO:0000256" key="8">
    <source>
        <dbReference type="HAMAP-Rule" id="MF_00193"/>
    </source>
</evidence>
<dbReference type="GO" id="GO:0005524">
    <property type="term" value="F:ATP binding"/>
    <property type="evidence" value="ECO:0007669"/>
    <property type="project" value="UniProtKB-UniRule"/>
</dbReference>
<feature type="binding site" description="in other chain" evidence="8">
    <location>
        <position position="215"/>
    </location>
    <ligand>
        <name>deamido-NAD(+)</name>
        <dbReference type="ChEBI" id="CHEBI:58437"/>
        <note>ligand shared between two neighboring subunits</note>
    </ligand>
</feature>
<comment type="subunit">
    <text evidence="8">Homodimer.</text>
</comment>
<dbReference type="AlphaFoldDB" id="A0A1M5BK08"/>
<accession>A0A1M5BK08</accession>
<dbReference type="Gene3D" id="3.40.50.620">
    <property type="entry name" value="HUPs"/>
    <property type="match status" value="1"/>
</dbReference>
<dbReference type="GO" id="GO:0005737">
    <property type="term" value="C:cytoplasm"/>
    <property type="evidence" value="ECO:0007669"/>
    <property type="project" value="InterPro"/>
</dbReference>
<dbReference type="RefSeq" id="WP_073002043.1">
    <property type="nucleotide sequence ID" value="NZ_FQUM01000005.1"/>
</dbReference>
<feature type="binding site" description="in other chain" evidence="8">
    <location>
        <position position="182"/>
    </location>
    <ligand>
        <name>deamido-NAD(+)</name>
        <dbReference type="ChEBI" id="CHEBI:58437"/>
        <note>ligand shared between two neighboring subunits</note>
    </ligand>
</feature>
<evidence type="ECO:0000256" key="4">
    <source>
        <dbReference type="ARBA" id="ARBA00022741"/>
    </source>
</evidence>
<evidence type="ECO:0000256" key="9">
    <source>
        <dbReference type="RuleBase" id="RU003811"/>
    </source>
</evidence>
<dbReference type="PANTHER" id="PTHR23090:SF9">
    <property type="entry name" value="GLUTAMINE-DEPENDENT NAD(+) SYNTHETASE"/>
    <property type="match status" value="1"/>
</dbReference>
<feature type="binding site" evidence="8">
    <location>
        <begin position="44"/>
        <end position="51"/>
    </location>
    <ligand>
        <name>ATP</name>
        <dbReference type="ChEBI" id="CHEBI:30616"/>
    </ligand>
</feature>
<evidence type="ECO:0000256" key="1">
    <source>
        <dbReference type="ARBA" id="ARBA00005859"/>
    </source>
</evidence>
<comment type="function">
    <text evidence="8">Catalyzes the ATP-dependent amidation of deamido-NAD to form NAD. Uses ammonia as a nitrogen source.</text>
</comment>
<dbReference type="GO" id="GO:0008795">
    <property type="term" value="F:NAD+ synthase activity"/>
    <property type="evidence" value="ECO:0007669"/>
    <property type="project" value="UniProtKB-UniRule"/>
</dbReference>
<evidence type="ECO:0000313" key="13">
    <source>
        <dbReference type="Proteomes" id="UP000184164"/>
    </source>
</evidence>
<keyword evidence="7 8" id="KW-0520">NAD</keyword>
<feature type="binding site" evidence="8">
    <location>
        <position position="253"/>
    </location>
    <ligand>
        <name>ATP</name>
        <dbReference type="ChEBI" id="CHEBI:30616"/>
    </ligand>
</feature>
<sequence>MSQKANFSRDLIKLKNIEQVISEITERLQNDVFNILRRKGAIVGISGGIDSSVTLALAVKALGADRVIGIIMPENDSSDDSKNLALQLAEKFGVKTIEENMTPALEGFGCYKRRDEAVRSVIPKFNPETDKFKIEIKQSILNMKLPPVFNATVYFADETTESKMLPMKAYLQIVAASNFKQRSRMSMLYYHAEANHFAVIGTPNKHEVKQGFFVKYGDGGADIMPIGHLYKTQVYELAEFLEVPKTIIDRTPTTDTYPAEQTQEDFFYQLPFETMDILWYGWENGYSAEEVAKEMGYSPEEISNVFINFERKMKTTDYLRMPPIHFSK</sequence>
<dbReference type="Pfam" id="PF02540">
    <property type="entry name" value="NAD_synthase"/>
    <property type="match status" value="2"/>
</dbReference>
<comment type="caution">
    <text evidence="8">Lacks conserved residue(s) required for the propagation of feature annotation.</text>
</comment>
<feature type="binding site" evidence="8">
    <location>
        <position position="202"/>
    </location>
    <ligand>
        <name>ATP</name>
        <dbReference type="ChEBI" id="CHEBI:30616"/>
    </ligand>
</feature>
<keyword evidence="3 8" id="KW-0479">Metal-binding</keyword>
<feature type="binding site" evidence="8">
    <location>
        <position position="207"/>
    </location>
    <ligand>
        <name>Mg(2+)</name>
        <dbReference type="ChEBI" id="CHEBI:18420"/>
    </ligand>
</feature>
<feature type="domain" description="NAD/GMP synthase" evidence="11">
    <location>
        <begin position="21"/>
        <end position="108"/>
    </location>
</feature>
<dbReference type="SUPFAM" id="SSF52402">
    <property type="entry name" value="Adenine nucleotide alpha hydrolases-like"/>
    <property type="match status" value="1"/>
</dbReference>
<gene>
    <name evidence="8" type="primary">nadE</name>
    <name evidence="12" type="ORF">SAMN05444274_105184</name>
</gene>
<dbReference type="CDD" id="cd00553">
    <property type="entry name" value="NAD_synthase"/>
    <property type="match status" value="1"/>
</dbReference>
<keyword evidence="5 8" id="KW-0067">ATP-binding</keyword>
<comment type="similarity">
    <text evidence="1 8 9">Belongs to the NAD synthetase family.</text>
</comment>
<proteinExistence type="inferred from homology"/>
<evidence type="ECO:0000256" key="5">
    <source>
        <dbReference type="ARBA" id="ARBA00022840"/>
    </source>
</evidence>
<evidence type="ECO:0000259" key="11">
    <source>
        <dbReference type="Pfam" id="PF02540"/>
    </source>
</evidence>
<evidence type="ECO:0000256" key="2">
    <source>
        <dbReference type="ARBA" id="ARBA00022598"/>
    </source>
</evidence>
<evidence type="ECO:0000313" key="12">
    <source>
        <dbReference type="EMBL" id="SHF42881.1"/>
    </source>
</evidence>
<protein>
    <recommendedName>
        <fullName evidence="8 10">NH(3)-dependent NAD(+) synthetase</fullName>
        <ecNumber evidence="8 10">6.3.1.5</ecNumber>
    </recommendedName>
</protein>
<evidence type="ECO:0000256" key="6">
    <source>
        <dbReference type="ARBA" id="ARBA00022842"/>
    </source>
</evidence>
<evidence type="ECO:0000256" key="3">
    <source>
        <dbReference type="ARBA" id="ARBA00022723"/>
    </source>
</evidence>
<keyword evidence="6 8" id="KW-0460">Magnesium</keyword>
<feature type="binding site" evidence="8">
    <location>
        <position position="50"/>
    </location>
    <ligand>
        <name>Mg(2+)</name>
        <dbReference type="ChEBI" id="CHEBI:18420"/>
    </ligand>
</feature>
<keyword evidence="2 8" id="KW-0436">Ligase</keyword>
<feature type="binding site" evidence="8">
    <location>
        <position position="231"/>
    </location>
    <ligand>
        <name>ATP</name>
        <dbReference type="ChEBI" id="CHEBI:30616"/>
    </ligand>
</feature>
<evidence type="ECO:0000256" key="10">
    <source>
        <dbReference type="RuleBase" id="RU003812"/>
    </source>
</evidence>
<dbReference type="PANTHER" id="PTHR23090">
    <property type="entry name" value="NH 3 /GLUTAMINE-DEPENDENT NAD + SYNTHETASE"/>
    <property type="match status" value="1"/>
</dbReference>
<dbReference type="UniPathway" id="UPA00253">
    <property type="reaction ID" value="UER00333"/>
</dbReference>
<dbReference type="NCBIfam" id="NF002048">
    <property type="entry name" value="PRK00876.1"/>
    <property type="match status" value="1"/>
</dbReference>
<keyword evidence="4 8" id="KW-0547">Nucleotide-binding</keyword>
<dbReference type="EC" id="6.3.1.5" evidence="8 10"/>
<dbReference type="InterPro" id="IPR022926">
    <property type="entry name" value="NH(3)-dep_NAD(+)_synth"/>
</dbReference>
<dbReference type="GO" id="GO:0004359">
    <property type="term" value="F:glutaminase activity"/>
    <property type="evidence" value="ECO:0007669"/>
    <property type="project" value="InterPro"/>
</dbReference>
<feature type="binding site" evidence="8">
    <location>
        <position position="222"/>
    </location>
    <ligand>
        <name>deamido-NAD(+)</name>
        <dbReference type="ChEBI" id="CHEBI:58437"/>
        <note>ligand shared between two neighboring subunits</note>
    </ligand>
</feature>
<organism evidence="12 13">
    <name type="scientific">Mariniphaga anaerophila</name>
    <dbReference type="NCBI Taxonomy" id="1484053"/>
    <lineage>
        <taxon>Bacteria</taxon>
        <taxon>Pseudomonadati</taxon>
        <taxon>Bacteroidota</taxon>
        <taxon>Bacteroidia</taxon>
        <taxon>Marinilabiliales</taxon>
        <taxon>Prolixibacteraceae</taxon>
        <taxon>Mariniphaga</taxon>
    </lineage>
</organism>
<dbReference type="HAMAP" id="MF_00193">
    <property type="entry name" value="NadE_ammonia_dep"/>
    <property type="match status" value="1"/>
</dbReference>
<evidence type="ECO:0000256" key="7">
    <source>
        <dbReference type="ARBA" id="ARBA00023027"/>
    </source>
</evidence>
<dbReference type="InterPro" id="IPR003694">
    <property type="entry name" value="NAD_synthase"/>
</dbReference>
<comment type="catalytic activity">
    <reaction evidence="8 10">
        <text>deamido-NAD(+) + NH4(+) + ATP = AMP + diphosphate + NAD(+) + H(+)</text>
        <dbReference type="Rhea" id="RHEA:21188"/>
        <dbReference type="ChEBI" id="CHEBI:15378"/>
        <dbReference type="ChEBI" id="CHEBI:28938"/>
        <dbReference type="ChEBI" id="CHEBI:30616"/>
        <dbReference type="ChEBI" id="CHEBI:33019"/>
        <dbReference type="ChEBI" id="CHEBI:57540"/>
        <dbReference type="ChEBI" id="CHEBI:58437"/>
        <dbReference type="ChEBI" id="CHEBI:456215"/>
        <dbReference type="EC" id="6.3.1.5"/>
    </reaction>
</comment>
<dbReference type="GO" id="GO:0003952">
    <property type="term" value="F:NAD+ synthase (glutamine-hydrolyzing) activity"/>
    <property type="evidence" value="ECO:0007669"/>
    <property type="project" value="InterPro"/>
</dbReference>
<dbReference type="InterPro" id="IPR022310">
    <property type="entry name" value="NAD/GMP_synthase"/>
</dbReference>
<dbReference type="STRING" id="1484053.SAMN05444274_105184"/>
<keyword evidence="13" id="KW-1185">Reference proteome</keyword>
<dbReference type="InterPro" id="IPR014729">
    <property type="entry name" value="Rossmann-like_a/b/a_fold"/>
</dbReference>
<name>A0A1M5BK08_9BACT</name>
<dbReference type="EMBL" id="FQUM01000005">
    <property type="protein sequence ID" value="SHF42881.1"/>
    <property type="molecule type" value="Genomic_DNA"/>
</dbReference>
<dbReference type="NCBIfam" id="TIGR00552">
    <property type="entry name" value="nadE"/>
    <property type="match status" value="1"/>
</dbReference>